<evidence type="ECO:0000256" key="2">
    <source>
        <dbReference type="ARBA" id="ARBA00023015"/>
    </source>
</evidence>
<name>A0A1L7NAE1_PSEPU</name>
<dbReference type="EMBL" id="AP015029">
    <property type="protein sequence ID" value="BAW22421.1"/>
    <property type="molecule type" value="Genomic_DNA"/>
</dbReference>
<evidence type="ECO:0000256" key="4">
    <source>
        <dbReference type="ARBA" id="ARBA00023163"/>
    </source>
</evidence>
<evidence type="ECO:0000259" key="5">
    <source>
        <dbReference type="PROSITE" id="PS50931"/>
    </source>
</evidence>
<dbReference type="Pfam" id="PF00126">
    <property type="entry name" value="HTH_1"/>
    <property type="match status" value="1"/>
</dbReference>
<keyword evidence="3" id="KW-0238">DNA-binding</keyword>
<evidence type="ECO:0000313" key="6">
    <source>
        <dbReference type="EMBL" id="BAW22421.1"/>
    </source>
</evidence>
<dbReference type="CDD" id="cd08432">
    <property type="entry name" value="PBP2_GcdR_TrpI_HvrB_AmpR_like"/>
    <property type="match status" value="1"/>
</dbReference>
<comment type="similarity">
    <text evidence="1">Belongs to the LysR transcriptional regulatory family.</text>
</comment>
<dbReference type="FunFam" id="1.10.10.10:FF:000001">
    <property type="entry name" value="LysR family transcriptional regulator"/>
    <property type="match status" value="1"/>
</dbReference>
<dbReference type="PRINTS" id="PR00039">
    <property type="entry name" value="HTHLYSR"/>
</dbReference>
<dbReference type="GO" id="GO:0003700">
    <property type="term" value="F:DNA-binding transcription factor activity"/>
    <property type="evidence" value="ECO:0007669"/>
    <property type="project" value="InterPro"/>
</dbReference>
<dbReference type="AlphaFoldDB" id="A0A1L7NAE1"/>
<sequence>MEMRSSEPMPCGPGIWVDKGGPGFFNGAQGVACAVNLPSPAIAIVMPNGFPELPPLNALRVFEVVARHLNFRLAAEELGVTQAAVAQQIRGLEAHLKLRLFERLPRGLALTDAGLGYSASIRSALAMIDEATRLLRPQAAHLTVSVTPTFASKWLIPRLGNFAQKHPDIDLRVLATDRLSHFSTDGVDIAVRYGKPEIGAGLNSELLMDQRIVAVASPTLFEGTRVPASFAQLQDFIMLHDAHDFWPQYLAAVFPQHAQPTAKNLRFNQTSLAIDAAISGQGIALASLAFVSDEIVAGRLVQVFAQQLGLDKSFYLVWPRKLQQPESLGVVRRWLKQQADNS</sequence>
<evidence type="ECO:0000256" key="3">
    <source>
        <dbReference type="ARBA" id="ARBA00023125"/>
    </source>
</evidence>
<gene>
    <name evidence="6" type="ORF">KF715C_ch18480</name>
</gene>
<dbReference type="PANTHER" id="PTHR30537:SF74">
    <property type="entry name" value="HTH-TYPE TRANSCRIPTIONAL REGULATOR TRPI"/>
    <property type="match status" value="1"/>
</dbReference>
<reference evidence="6 7" key="1">
    <citation type="submission" date="2015-11" db="EMBL/GenBank/DDBJ databases">
        <title>Complete genome sequencing of a biphenyl-degrading bacterium, Pseudomonas putida KF715 (=NBRC110667).</title>
        <authorList>
            <person name="Suenaga H."/>
            <person name="Fujihara N."/>
            <person name="Watanabe T."/>
            <person name="Hirose J."/>
            <person name="Kimura N."/>
            <person name="Yamazoe A."/>
            <person name="Hosoyama A."/>
            <person name="Shimodaira J."/>
            <person name="Furukawa K."/>
        </authorList>
    </citation>
    <scope>NUCLEOTIDE SEQUENCE [LARGE SCALE GENOMIC DNA]</scope>
    <source>
        <strain evidence="6 7">KF715</strain>
    </source>
</reference>
<evidence type="ECO:0000256" key="1">
    <source>
        <dbReference type="ARBA" id="ARBA00009437"/>
    </source>
</evidence>
<dbReference type="PANTHER" id="PTHR30537">
    <property type="entry name" value="HTH-TYPE TRANSCRIPTIONAL REGULATOR"/>
    <property type="match status" value="1"/>
</dbReference>
<protein>
    <submittedName>
        <fullName evidence="6">LysR family transcriptional regulator</fullName>
    </submittedName>
</protein>
<dbReference type="Pfam" id="PF03466">
    <property type="entry name" value="LysR_substrate"/>
    <property type="match status" value="1"/>
</dbReference>
<organism evidence="6 7">
    <name type="scientific">Pseudomonas putida</name>
    <name type="common">Arthrobacter siderocapsulatus</name>
    <dbReference type="NCBI Taxonomy" id="303"/>
    <lineage>
        <taxon>Bacteria</taxon>
        <taxon>Pseudomonadati</taxon>
        <taxon>Pseudomonadota</taxon>
        <taxon>Gammaproteobacteria</taxon>
        <taxon>Pseudomonadales</taxon>
        <taxon>Pseudomonadaceae</taxon>
        <taxon>Pseudomonas</taxon>
    </lineage>
</organism>
<evidence type="ECO:0000313" key="7">
    <source>
        <dbReference type="Proteomes" id="UP000218731"/>
    </source>
</evidence>
<keyword evidence="4" id="KW-0804">Transcription</keyword>
<dbReference type="GO" id="GO:0043565">
    <property type="term" value="F:sequence-specific DNA binding"/>
    <property type="evidence" value="ECO:0007669"/>
    <property type="project" value="TreeGrafter"/>
</dbReference>
<dbReference type="InterPro" id="IPR005119">
    <property type="entry name" value="LysR_subst-bd"/>
</dbReference>
<feature type="domain" description="HTH lysR-type" evidence="5">
    <location>
        <begin position="54"/>
        <end position="111"/>
    </location>
</feature>
<proteinExistence type="inferred from homology"/>
<dbReference type="SUPFAM" id="SSF53850">
    <property type="entry name" value="Periplasmic binding protein-like II"/>
    <property type="match status" value="1"/>
</dbReference>
<dbReference type="PROSITE" id="PS50931">
    <property type="entry name" value="HTH_LYSR"/>
    <property type="match status" value="1"/>
</dbReference>
<accession>A0A1L7NAE1</accession>
<dbReference type="InterPro" id="IPR036388">
    <property type="entry name" value="WH-like_DNA-bd_sf"/>
</dbReference>
<dbReference type="InterPro" id="IPR058163">
    <property type="entry name" value="LysR-type_TF_proteobact-type"/>
</dbReference>
<dbReference type="Gene3D" id="1.10.10.10">
    <property type="entry name" value="Winged helix-like DNA-binding domain superfamily/Winged helix DNA-binding domain"/>
    <property type="match status" value="1"/>
</dbReference>
<dbReference type="InterPro" id="IPR036390">
    <property type="entry name" value="WH_DNA-bd_sf"/>
</dbReference>
<keyword evidence="2" id="KW-0805">Transcription regulation</keyword>
<dbReference type="SUPFAM" id="SSF46785">
    <property type="entry name" value="Winged helix' DNA-binding domain"/>
    <property type="match status" value="1"/>
</dbReference>
<dbReference type="InterPro" id="IPR000847">
    <property type="entry name" value="LysR_HTH_N"/>
</dbReference>
<dbReference type="Proteomes" id="UP000218731">
    <property type="component" value="Chromosome 1"/>
</dbReference>
<dbReference type="GO" id="GO:0006351">
    <property type="term" value="P:DNA-templated transcription"/>
    <property type="evidence" value="ECO:0007669"/>
    <property type="project" value="TreeGrafter"/>
</dbReference>
<dbReference type="Gene3D" id="3.40.190.10">
    <property type="entry name" value="Periplasmic binding protein-like II"/>
    <property type="match status" value="2"/>
</dbReference>